<evidence type="ECO:0000313" key="10">
    <source>
        <dbReference type="EMBL" id="HGH61907.1"/>
    </source>
</evidence>
<feature type="binding site" evidence="8">
    <location>
        <position position="158"/>
    </location>
    <ligand>
        <name>substrate</name>
    </ligand>
</feature>
<dbReference type="AlphaFoldDB" id="A0A7C4ATG7"/>
<dbReference type="NCBIfam" id="TIGR01027">
    <property type="entry name" value="proB"/>
    <property type="match status" value="1"/>
</dbReference>
<protein>
    <recommendedName>
        <fullName evidence="8">Glutamate 5-kinase</fullName>
        <ecNumber evidence="8">2.7.2.11</ecNumber>
    </recommendedName>
    <alternativeName>
        <fullName evidence="8">Gamma-glutamyl kinase</fullName>
        <shortName evidence="8">GK</shortName>
    </alternativeName>
</protein>
<dbReference type="GO" id="GO:0055129">
    <property type="term" value="P:L-proline biosynthetic process"/>
    <property type="evidence" value="ECO:0007669"/>
    <property type="project" value="UniProtKB-UniRule"/>
</dbReference>
<dbReference type="InterPro" id="IPR041739">
    <property type="entry name" value="G5K_ProB"/>
</dbReference>
<dbReference type="InterPro" id="IPR015947">
    <property type="entry name" value="PUA-like_sf"/>
</dbReference>
<evidence type="ECO:0000256" key="6">
    <source>
        <dbReference type="ARBA" id="ARBA00022777"/>
    </source>
</evidence>
<keyword evidence="1 8" id="KW-0963">Cytoplasm</keyword>
<dbReference type="GO" id="GO:0005829">
    <property type="term" value="C:cytosol"/>
    <property type="evidence" value="ECO:0007669"/>
    <property type="project" value="TreeGrafter"/>
</dbReference>
<dbReference type="SUPFAM" id="SSF53633">
    <property type="entry name" value="Carbamate kinase-like"/>
    <property type="match status" value="1"/>
</dbReference>
<evidence type="ECO:0000259" key="9">
    <source>
        <dbReference type="SMART" id="SM00359"/>
    </source>
</evidence>
<dbReference type="EC" id="2.7.2.11" evidence="8"/>
<gene>
    <name evidence="8 10" type="primary">proB</name>
    <name evidence="10" type="ORF">ENV54_11495</name>
</gene>
<accession>A0A7C4ATG7</accession>
<keyword evidence="3 8" id="KW-0641">Proline biosynthesis</keyword>
<dbReference type="GO" id="GO:0005524">
    <property type="term" value="F:ATP binding"/>
    <property type="evidence" value="ECO:0007669"/>
    <property type="project" value="UniProtKB-KW"/>
</dbReference>
<sequence>MSATNIRRDILQTVKRVVIKLGSSVVTTDQGLDHSVIRSIAEDVSSHKKSGREFILVSSGAIAAGIRRLKLKEGARSIPQKQAAASVGQSRLMAAYEAAFGRHDIRVGQMLLTKDDFSDRRRYLNARNTLTTLLSWGVIPIINENDTVVVDEIKLGDNDNLSALVAAMADADLLLTLSDIEGLLDCDPRTNENACLIPEVEEITEQIRSCAGAQPGKYGRGGMVSKLDAAEKVRISGIPMIIAKGKEPGIVNKVLQGRECGTIFLPAKEKISSRKHWIRYNLEPEGEIQIDPGAVKAITTGSRSLLPSGVIGISGEFEHGSSVLVTDEGGHRIAVGLINYSSDELQKIKGRQTAEIDWILGYRRNDEVIHVDNMVIISNAHDSSSTEYAAS</sequence>
<dbReference type="FunFam" id="2.30.130.10:FF:000007">
    <property type="entry name" value="Glutamate 5-kinase"/>
    <property type="match status" value="1"/>
</dbReference>
<evidence type="ECO:0000256" key="1">
    <source>
        <dbReference type="ARBA" id="ARBA00022490"/>
    </source>
</evidence>
<dbReference type="GO" id="GO:0003723">
    <property type="term" value="F:RNA binding"/>
    <property type="evidence" value="ECO:0007669"/>
    <property type="project" value="InterPro"/>
</dbReference>
<dbReference type="InterPro" id="IPR001048">
    <property type="entry name" value="Asp/Glu/Uridylate_kinase"/>
</dbReference>
<comment type="similarity">
    <text evidence="8">Belongs to the glutamate 5-kinase family.</text>
</comment>
<keyword evidence="5 8" id="KW-0547">Nucleotide-binding</keyword>
<dbReference type="InterPro" id="IPR002478">
    <property type="entry name" value="PUA"/>
</dbReference>
<dbReference type="SUPFAM" id="SSF88697">
    <property type="entry name" value="PUA domain-like"/>
    <property type="match status" value="1"/>
</dbReference>
<dbReference type="InterPro" id="IPR005715">
    <property type="entry name" value="Glu_5kinase/COase_Synthase"/>
</dbReference>
<dbReference type="InterPro" id="IPR019797">
    <property type="entry name" value="Glutamate_5-kinase_CS"/>
</dbReference>
<comment type="catalytic activity">
    <reaction evidence="8">
        <text>L-glutamate + ATP = L-glutamyl 5-phosphate + ADP</text>
        <dbReference type="Rhea" id="RHEA:14877"/>
        <dbReference type="ChEBI" id="CHEBI:29985"/>
        <dbReference type="ChEBI" id="CHEBI:30616"/>
        <dbReference type="ChEBI" id="CHEBI:58274"/>
        <dbReference type="ChEBI" id="CHEBI:456216"/>
        <dbReference type="EC" id="2.7.2.11"/>
    </reaction>
</comment>
<dbReference type="FunFam" id="3.40.1160.10:FF:000018">
    <property type="entry name" value="Glutamate 5-kinase"/>
    <property type="match status" value="1"/>
</dbReference>
<evidence type="ECO:0000256" key="7">
    <source>
        <dbReference type="ARBA" id="ARBA00022840"/>
    </source>
</evidence>
<feature type="binding site" evidence="8">
    <location>
        <position position="20"/>
    </location>
    <ligand>
        <name>ATP</name>
        <dbReference type="ChEBI" id="CHEBI:30616"/>
    </ligand>
</feature>
<reference evidence="10" key="1">
    <citation type="journal article" date="2020" name="mSystems">
        <title>Genome- and Community-Level Interaction Insights into Carbon Utilization and Element Cycling Functions of Hydrothermarchaeota in Hydrothermal Sediment.</title>
        <authorList>
            <person name="Zhou Z."/>
            <person name="Liu Y."/>
            <person name="Xu W."/>
            <person name="Pan J."/>
            <person name="Luo Z.H."/>
            <person name="Li M."/>
        </authorList>
    </citation>
    <scope>NUCLEOTIDE SEQUENCE [LARGE SCALE GENOMIC DNA]</scope>
    <source>
        <strain evidence="10">SpSt-769</strain>
    </source>
</reference>
<proteinExistence type="inferred from homology"/>
<dbReference type="PRINTS" id="PR00474">
    <property type="entry name" value="GLU5KINASE"/>
</dbReference>
<dbReference type="InterPro" id="IPR036393">
    <property type="entry name" value="AceGlu_kinase-like_sf"/>
</dbReference>
<dbReference type="PANTHER" id="PTHR43654:SF1">
    <property type="entry name" value="ISOPENTENYL PHOSPHATE KINASE"/>
    <property type="match status" value="1"/>
</dbReference>
<organism evidence="10">
    <name type="scientific">Desulfomonile tiedjei</name>
    <dbReference type="NCBI Taxonomy" id="2358"/>
    <lineage>
        <taxon>Bacteria</taxon>
        <taxon>Pseudomonadati</taxon>
        <taxon>Thermodesulfobacteriota</taxon>
        <taxon>Desulfomonilia</taxon>
        <taxon>Desulfomonilales</taxon>
        <taxon>Desulfomonilaceae</taxon>
        <taxon>Desulfomonile</taxon>
    </lineage>
</organism>
<keyword evidence="2 8" id="KW-0028">Amino-acid biosynthesis</keyword>
<comment type="caution">
    <text evidence="10">The sequence shown here is derived from an EMBL/GenBank/DDBJ whole genome shotgun (WGS) entry which is preliminary data.</text>
</comment>
<dbReference type="HAMAP" id="MF_00456">
    <property type="entry name" value="ProB"/>
    <property type="match status" value="1"/>
</dbReference>
<dbReference type="Gene3D" id="2.30.130.10">
    <property type="entry name" value="PUA domain"/>
    <property type="match status" value="1"/>
</dbReference>
<evidence type="ECO:0000256" key="5">
    <source>
        <dbReference type="ARBA" id="ARBA00022741"/>
    </source>
</evidence>
<feature type="binding site" evidence="8">
    <location>
        <position position="59"/>
    </location>
    <ligand>
        <name>substrate</name>
    </ligand>
</feature>
<feature type="domain" description="PUA" evidence="9">
    <location>
        <begin position="286"/>
        <end position="369"/>
    </location>
</feature>
<dbReference type="CDD" id="cd21157">
    <property type="entry name" value="PUA_G5K"/>
    <property type="match status" value="1"/>
</dbReference>
<keyword evidence="6 8" id="KW-0418">Kinase</keyword>
<comment type="function">
    <text evidence="8">Catalyzes the transfer of a phosphate group to glutamate to form L-glutamate 5-phosphate.</text>
</comment>
<dbReference type="EMBL" id="DTGT01000374">
    <property type="protein sequence ID" value="HGH61907.1"/>
    <property type="molecule type" value="Genomic_DNA"/>
</dbReference>
<evidence type="ECO:0000256" key="3">
    <source>
        <dbReference type="ARBA" id="ARBA00022650"/>
    </source>
</evidence>
<dbReference type="Gene3D" id="3.40.1160.10">
    <property type="entry name" value="Acetylglutamate kinase-like"/>
    <property type="match status" value="1"/>
</dbReference>
<dbReference type="InterPro" id="IPR011529">
    <property type="entry name" value="Glu_5kinase"/>
</dbReference>
<comment type="caution">
    <text evidence="8">Lacks conserved residue(s) required for the propagation of feature annotation.</text>
</comment>
<dbReference type="Pfam" id="PF00696">
    <property type="entry name" value="AA_kinase"/>
    <property type="match status" value="1"/>
</dbReference>
<dbReference type="PANTHER" id="PTHR43654">
    <property type="entry name" value="GLUTAMATE 5-KINASE"/>
    <property type="match status" value="1"/>
</dbReference>
<keyword evidence="4 8" id="KW-0808">Transferase</keyword>
<dbReference type="InterPro" id="IPR001057">
    <property type="entry name" value="Glu/AcGlu_kinase"/>
</dbReference>
<evidence type="ECO:0000256" key="8">
    <source>
        <dbReference type="HAMAP-Rule" id="MF_00456"/>
    </source>
</evidence>
<feature type="binding site" evidence="8">
    <location>
        <begin position="178"/>
        <end position="179"/>
    </location>
    <ligand>
        <name>ATP</name>
        <dbReference type="ChEBI" id="CHEBI:30616"/>
    </ligand>
</feature>
<keyword evidence="7 8" id="KW-0067">ATP-binding</keyword>
<feature type="binding site" evidence="8">
    <location>
        <position position="146"/>
    </location>
    <ligand>
        <name>substrate</name>
    </ligand>
</feature>
<dbReference type="SMART" id="SM00359">
    <property type="entry name" value="PUA"/>
    <property type="match status" value="1"/>
</dbReference>
<dbReference type="PROSITE" id="PS00902">
    <property type="entry name" value="GLUTAMATE_5_KINASE"/>
    <property type="match status" value="1"/>
</dbReference>
<dbReference type="PIRSF" id="PIRSF000729">
    <property type="entry name" value="GK"/>
    <property type="match status" value="1"/>
</dbReference>
<dbReference type="PROSITE" id="PS50890">
    <property type="entry name" value="PUA"/>
    <property type="match status" value="1"/>
</dbReference>
<dbReference type="InterPro" id="IPR036974">
    <property type="entry name" value="PUA_sf"/>
</dbReference>
<evidence type="ECO:0000256" key="2">
    <source>
        <dbReference type="ARBA" id="ARBA00022605"/>
    </source>
</evidence>
<comment type="pathway">
    <text evidence="8">Amino-acid biosynthesis; L-proline biosynthesis; L-glutamate 5-semialdehyde from L-glutamate: step 1/2.</text>
</comment>
<dbReference type="Pfam" id="PF01472">
    <property type="entry name" value="PUA"/>
    <property type="match status" value="1"/>
</dbReference>
<name>A0A7C4ATG7_9BACT</name>
<dbReference type="CDD" id="cd04242">
    <property type="entry name" value="AAK_G5K_ProB"/>
    <property type="match status" value="1"/>
</dbReference>
<dbReference type="UniPathway" id="UPA00098">
    <property type="reaction ID" value="UER00359"/>
</dbReference>
<comment type="subcellular location">
    <subcellularLocation>
        <location evidence="8">Cytoplasm</location>
    </subcellularLocation>
</comment>
<dbReference type="GO" id="GO:0004349">
    <property type="term" value="F:glutamate 5-kinase activity"/>
    <property type="evidence" value="ECO:0007669"/>
    <property type="project" value="UniProtKB-UniRule"/>
</dbReference>
<evidence type="ECO:0000256" key="4">
    <source>
        <dbReference type="ARBA" id="ARBA00022679"/>
    </source>
</evidence>